<proteinExistence type="predicted"/>
<dbReference type="RefSeq" id="WP_342045279.1">
    <property type="nucleotide sequence ID" value="NZ_JAPCYI010000001.1"/>
</dbReference>
<organism evidence="1 2">
    <name type="scientific">Ectobacillus funiculus</name>
    <dbReference type="NCBI Taxonomy" id="137993"/>
    <lineage>
        <taxon>Bacteria</taxon>
        <taxon>Bacillati</taxon>
        <taxon>Bacillota</taxon>
        <taxon>Bacilli</taxon>
        <taxon>Bacillales</taxon>
        <taxon>Bacillaceae</taxon>
        <taxon>Ectobacillus</taxon>
    </lineage>
</organism>
<keyword evidence="2" id="KW-1185">Reference proteome</keyword>
<reference evidence="1 2" key="1">
    <citation type="submission" date="2024-09" db="EMBL/GenBank/DDBJ databases">
        <authorList>
            <person name="Sun Q."/>
            <person name="Mori K."/>
        </authorList>
    </citation>
    <scope>NUCLEOTIDE SEQUENCE [LARGE SCALE GENOMIC DNA]</scope>
    <source>
        <strain evidence="1 2">JCM 11201</strain>
    </source>
</reference>
<dbReference type="InterPro" id="IPR025553">
    <property type="entry name" value="YppF"/>
</dbReference>
<dbReference type="EMBL" id="JBHMAF010000193">
    <property type="protein sequence ID" value="MFB9761372.1"/>
    <property type="molecule type" value="Genomic_DNA"/>
</dbReference>
<evidence type="ECO:0000313" key="1">
    <source>
        <dbReference type="EMBL" id="MFB9761372.1"/>
    </source>
</evidence>
<protein>
    <submittedName>
        <fullName evidence="1">YppF family protein</fullName>
    </submittedName>
</protein>
<evidence type="ECO:0000313" key="2">
    <source>
        <dbReference type="Proteomes" id="UP001589609"/>
    </source>
</evidence>
<dbReference type="Pfam" id="PF14178">
    <property type="entry name" value="YppF"/>
    <property type="match status" value="1"/>
</dbReference>
<gene>
    <name evidence="1" type="primary">yppF</name>
    <name evidence="1" type="ORF">ACFFMS_24300</name>
</gene>
<name>A0ABV5WLD6_9BACI</name>
<accession>A0ABV5WLD6</accession>
<comment type="caution">
    <text evidence="1">The sequence shown here is derived from an EMBL/GenBank/DDBJ whole genome shotgun (WGS) entry which is preliminary data.</text>
</comment>
<dbReference type="Proteomes" id="UP001589609">
    <property type="component" value="Unassembled WGS sequence"/>
</dbReference>
<sequence length="68" mass="8140">MLIEDLIHQFILIKKREPSHSSELLRYIKKSYIYGELSAVEYKKLFLDLNLTSITRKERYSLSTNTNF</sequence>